<evidence type="ECO:0000313" key="3">
    <source>
        <dbReference type="Proteomes" id="UP001254759"/>
    </source>
</evidence>
<gene>
    <name evidence="2" type="ORF">J2W94_000100</name>
</gene>
<dbReference type="PANTHER" id="PTHR34819">
    <property type="entry name" value="LARGE CYSTEINE-RICH PERIPLASMIC PROTEIN OMCB"/>
    <property type="match status" value="1"/>
</dbReference>
<dbReference type="InterPro" id="IPR001434">
    <property type="entry name" value="OmcB-like_DUF11"/>
</dbReference>
<comment type="caution">
    <text evidence="2">The sequence shown here is derived from an EMBL/GenBank/DDBJ whole genome shotgun (WGS) entry which is preliminary data.</text>
</comment>
<dbReference type="Proteomes" id="UP001254759">
    <property type="component" value="Unassembled WGS sequence"/>
</dbReference>
<organism evidence="2 3">
    <name type="scientific">Pseudoxanthomonas sacheonensis</name>
    <dbReference type="NCBI Taxonomy" id="443615"/>
    <lineage>
        <taxon>Bacteria</taxon>
        <taxon>Pseudomonadati</taxon>
        <taxon>Pseudomonadota</taxon>
        <taxon>Gammaproteobacteria</taxon>
        <taxon>Lysobacterales</taxon>
        <taxon>Lysobacteraceae</taxon>
        <taxon>Pseudoxanthomonas</taxon>
    </lineage>
</organism>
<keyword evidence="3" id="KW-1185">Reference proteome</keyword>
<evidence type="ECO:0000259" key="1">
    <source>
        <dbReference type="Pfam" id="PF01345"/>
    </source>
</evidence>
<name>A0ABU1RM32_9GAMM</name>
<evidence type="ECO:0000313" key="2">
    <source>
        <dbReference type="EMBL" id="MDR6839836.1"/>
    </source>
</evidence>
<dbReference type="InterPro" id="IPR051172">
    <property type="entry name" value="Chlamydia_OmcB"/>
</dbReference>
<dbReference type="NCBIfam" id="TIGR01451">
    <property type="entry name" value="B_ant_repeat"/>
    <property type="match status" value="1"/>
</dbReference>
<dbReference type="PANTHER" id="PTHR34819:SF3">
    <property type="entry name" value="CELL SURFACE PROTEIN"/>
    <property type="match status" value="1"/>
</dbReference>
<dbReference type="InterPro" id="IPR047589">
    <property type="entry name" value="DUF11_rpt"/>
</dbReference>
<dbReference type="RefSeq" id="WP_310089647.1">
    <property type="nucleotide sequence ID" value="NZ_JAVDTT010000001.1"/>
</dbReference>
<proteinExistence type="predicted"/>
<reference evidence="2 3" key="1">
    <citation type="submission" date="2023-07" db="EMBL/GenBank/DDBJ databases">
        <title>Sorghum-associated microbial communities from plants grown in Nebraska, USA.</title>
        <authorList>
            <person name="Schachtman D."/>
        </authorList>
    </citation>
    <scope>NUCLEOTIDE SEQUENCE [LARGE SCALE GENOMIC DNA]</scope>
    <source>
        <strain evidence="2 3">BE107</strain>
    </source>
</reference>
<dbReference type="Pfam" id="PF01345">
    <property type="entry name" value="DUF11"/>
    <property type="match status" value="1"/>
</dbReference>
<accession>A0ABU1RM32</accession>
<dbReference type="EMBL" id="JAVDTT010000001">
    <property type="protein sequence ID" value="MDR6839836.1"/>
    <property type="molecule type" value="Genomic_DNA"/>
</dbReference>
<protein>
    <submittedName>
        <fullName evidence="2">Repeat protein (TIGR01451 family)</fullName>
    </submittedName>
</protein>
<feature type="domain" description="DUF11" evidence="1">
    <location>
        <begin position="83"/>
        <end position="177"/>
    </location>
</feature>
<sequence>MTCNRSTSLAAGATATITFNATVSSSAGSGTLTNRAQVAGGGDPQLGVSTSVDASTAGQCSGGGSPFLGCAVDPVPVVLNANLSITKTNNTSTVVRGGTTTYQMVVSNAGPAAANGAVLRDPQVAGLACSTAACSAAGGAACPAATGAALVAAMQSGVAIPTLPANGSTTFSLTCTVN</sequence>